<dbReference type="EMBL" id="CP002581">
    <property type="protein sequence ID" value="AJK48879.1"/>
    <property type="molecule type" value="Genomic_DNA"/>
</dbReference>
<feature type="region of interest" description="Disordered" evidence="1">
    <location>
        <begin position="216"/>
        <end position="240"/>
    </location>
</feature>
<gene>
    <name evidence="4" type="ORF">BGL_2c07950</name>
</gene>
<protein>
    <submittedName>
        <fullName evidence="4">Lytic transglycosylase, catalytic</fullName>
    </submittedName>
</protein>
<evidence type="ECO:0000313" key="5">
    <source>
        <dbReference type="Proteomes" id="UP000031838"/>
    </source>
</evidence>
<dbReference type="Proteomes" id="UP000031838">
    <property type="component" value="Chromosome 2"/>
</dbReference>
<dbReference type="SUPFAM" id="SSF53955">
    <property type="entry name" value="Lysozyme-like"/>
    <property type="match status" value="1"/>
</dbReference>
<feature type="chain" id="PRO_5002124733" evidence="2">
    <location>
        <begin position="42"/>
        <end position="240"/>
    </location>
</feature>
<organism evidence="4 5">
    <name type="scientific">Burkholderia plantarii</name>
    <dbReference type="NCBI Taxonomy" id="41899"/>
    <lineage>
        <taxon>Bacteria</taxon>
        <taxon>Pseudomonadati</taxon>
        <taxon>Pseudomonadota</taxon>
        <taxon>Betaproteobacteria</taxon>
        <taxon>Burkholderiales</taxon>
        <taxon>Burkholderiaceae</taxon>
        <taxon>Burkholderia</taxon>
    </lineage>
</organism>
<dbReference type="KEGG" id="bgp:BGL_2c07950"/>
<feature type="domain" description="Transglycosylase SLT" evidence="3">
    <location>
        <begin position="103"/>
        <end position="191"/>
    </location>
</feature>
<evidence type="ECO:0000313" key="4">
    <source>
        <dbReference type="EMBL" id="AJK48879.1"/>
    </source>
</evidence>
<reference evidence="4 5" key="2">
    <citation type="journal article" date="2016" name="Appl. Microbiol. Biotechnol.">
        <title>Mutations improving production and secretion of extracellular lipase by Burkholderia glumae PG1.</title>
        <authorList>
            <person name="Knapp A."/>
            <person name="Voget S."/>
            <person name="Gao R."/>
            <person name="Zaburannyi N."/>
            <person name="Krysciak D."/>
            <person name="Breuer M."/>
            <person name="Hauer B."/>
            <person name="Streit W.R."/>
            <person name="Muller R."/>
            <person name="Daniel R."/>
            <person name="Jaeger K.E."/>
        </authorList>
    </citation>
    <scope>NUCLEOTIDE SEQUENCE [LARGE SCALE GENOMIC DNA]</scope>
    <source>
        <strain evidence="4 5">PG1</strain>
    </source>
</reference>
<name>A0A0B6S3D1_BURPL</name>
<feature type="signal peptide" evidence="2">
    <location>
        <begin position="1"/>
        <end position="41"/>
    </location>
</feature>
<dbReference type="InterPro" id="IPR023346">
    <property type="entry name" value="Lysozyme-like_dom_sf"/>
</dbReference>
<evidence type="ECO:0000256" key="1">
    <source>
        <dbReference type="SAM" id="MobiDB-lite"/>
    </source>
</evidence>
<keyword evidence="2" id="KW-0732">Signal</keyword>
<accession>A0A0B6S3D1</accession>
<dbReference type="InterPro" id="IPR008258">
    <property type="entry name" value="Transglycosylase_SLT_dom_1"/>
</dbReference>
<proteinExistence type="predicted"/>
<dbReference type="AlphaFoldDB" id="A0A0B6S3D1"/>
<sequence>MPAPGWLYCAPRLRFPRPMRRVPCSIVLLLVCACAAPAAFAAPADAAAPVPAVAASAAAPEAIASAPLAQAGAPAKGPVSTYLIRKFGVAKQKAEQISDAVSLAAAKYSLPPAVLLAIISIESRFREKAKGANGATGLMQVVPSVHRGLLRNVKDLTEPTANINAGSAILYGYMQAANGDLDTAMRRYGGSQAYAQKIRLRAEEFDKNLRPAVLNVPDAPAASDADPDDRRAAISRSRAQ</sequence>
<dbReference type="HOGENOM" id="CLU_107481_0_0_4"/>
<keyword evidence="5" id="KW-1185">Reference proteome</keyword>
<dbReference type="Gene3D" id="1.10.530.10">
    <property type="match status" value="1"/>
</dbReference>
<dbReference type="Pfam" id="PF01464">
    <property type="entry name" value="SLT"/>
    <property type="match status" value="1"/>
</dbReference>
<dbReference type="CDD" id="cd00254">
    <property type="entry name" value="LT-like"/>
    <property type="match status" value="1"/>
</dbReference>
<evidence type="ECO:0000259" key="3">
    <source>
        <dbReference type="Pfam" id="PF01464"/>
    </source>
</evidence>
<evidence type="ECO:0000256" key="2">
    <source>
        <dbReference type="SAM" id="SignalP"/>
    </source>
</evidence>
<reference evidence="5" key="1">
    <citation type="submission" date="2011-03" db="EMBL/GenBank/DDBJ databases">
        <authorList>
            <person name="Voget S."/>
            <person name="Streit W.R."/>
            <person name="Jaeger K.E."/>
            <person name="Daniel R."/>
        </authorList>
    </citation>
    <scope>NUCLEOTIDE SEQUENCE [LARGE SCALE GENOMIC DNA]</scope>
    <source>
        <strain evidence="5">PG1</strain>
    </source>
</reference>